<dbReference type="AlphaFoldDB" id="A0AAE1KBS0"/>
<accession>A0AAE1KBS0</accession>
<reference evidence="1" key="1">
    <citation type="submission" date="2023-10" db="EMBL/GenBank/DDBJ databases">
        <title>Chromosome-level genome of the transformable northern wattle, Acacia crassicarpa.</title>
        <authorList>
            <person name="Massaro I."/>
            <person name="Sinha N.R."/>
            <person name="Poethig S."/>
            <person name="Leichty A.R."/>
        </authorList>
    </citation>
    <scope>NUCLEOTIDE SEQUENCE</scope>
    <source>
        <strain evidence="1">Acra3RX</strain>
        <tissue evidence="1">Leaf</tissue>
    </source>
</reference>
<proteinExistence type="predicted"/>
<organism evidence="1 2">
    <name type="scientific">Acacia crassicarpa</name>
    <name type="common">northern wattle</name>
    <dbReference type="NCBI Taxonomy" id="499986"/>
    <lineage>
        <taxon>Eukaryota</taxon>
        <taxon>Viridiplantae</taxon>
        <taxon>Streptophyta</taxon>
        <taxon>Embryophyta</taxon>
        <taxon>Tracheophyta</taxon>
        <taxon>Spermatophyta</taxon>
        <taxon>Magnoliopsida</taxon>
        <taxon>eudicotyledons</taxon>
        <taxon>Gunneridae</taxon>
        <taxon>Pentapetalae</taxon>
        <taxon>rosids</taxon>
        <taxon>fabids</taxon>
        <taxon>Fabales</taxon>
        <taxon>Fabaceae</taxon>
        <taxon>Caesalpinioideae</taxon>
        <taxon>mimosoid clade</taxon>
        <taxon>Acacieae</taxon>
        <taxon>Acacia</taxon>
    </lineage>
</organism>
<evidence type="ECO:0000313" key="1">
    <source>
        <dbReference type="EMBL" id="KAK4269375.1"/>
    </source>
</evidence>
<comment type="caution">
    <text evidence="1">The sequence shown here is derived from an EMBL/GenBank/DDBJ whole genome shotgun (WGS) entry which is preliminary data.</text>
</comment>
<name>A0AAE1KBS0_9FABA</name>
<dbReference type="EMBL" id="JAWXYG010000006">
    <property type="protein sequence ID" value="KAK4269375.1"/>
    <property type="molecule type" value="Genomic_DNA"/>
</dbReference>
<sequence>MAVRGGFKFWVFLHSFTGNFHLFHTRDSQFPHLQRSFFFTFSFLKNDLSLCSVSLFKENKVPSNYLRKISLLFLVFESFLHVDGKLKLRKISEKKSRSSNFSCDLDLNAFKFERKLQCPFVNMN</sequence>
<protein>
    <submittedName>
        <fullName evidence="1">Uncharacterized protein</fullName>
    </submittedName>
</protein>
<evidence type="ECO:0000313" key="2">
    <source>
        <dbReference type="Proteomes" id="UP001293593"/>
    </source>
</evidence>
<dbReference type="Proteomes" id="UP001293593">
    <property type="component" value="Unassembled WGS sequence"/>
</dbReference>
<gene>
    <name evidence="1" type="ORF">QN277_022539</name>
</gene>
<keyword evidence="2" id="KW-1185">Reference proteome</keyword>